<dbReference type="SUPFAM" id="SSF46689">
    <property type="entry name" value="Homeodomain-like"/>
    <property type="match status" value="1"/>
</dbReference>
<organism evidence="5 6">
    <name type="scientific">Tsukamurella soli</name>
    <dbReference type="NCBI Taxonomy" id="644556"/>
    <lineage>
        <taxon>Bacteria</taxon>
        <taxon>Bacillati</taxon>
        <taxon>Actinomycetota</taxon>
        <taxon>Actinomycetes</taxon>
        <taxon>Mycobacteriales</taxon>
        <taxon>Tsukamurellaceae</taxon>
        <taxon>Tsukamurella</taxon>
    </lineage>
</organism>
<comment type="caution">
    <text evidence="5">The sequence shown here is derived from an EMBL/GenBank/DDBJ whole genome shotgun (WGS) entry which is preliminary data.</text>
</comment>
<evidence type="ECO:0000313" key="5">
    <source>
        <dbReference type="EMBL" id="GAA4389591.1"/>
    </source>
</evidence>
<dbReference type="EMBL" id="BAABFR010000019">
    <property type="protein sequence ID" value="GAA4389591.1"/>
    <property type="molecule type" value="Genomic_DNA"/>
</dbReference>
<evidence type="ECO:0000259" key="4">
    <source>
        <dbReference type="PROSITE" id="PS50977"/>
    </source>
</evidence>
<dbReference type="RefSeq" id="WP_344993595.1">
    <property type="nucleotide sequence ID" value="NZ_BAABFR010000019.1"/>
</dbReference>
<dbReference type="InterPro" id="IPR009057">
    <property type="entry name" value="Homeodomain-like_sf"/>
</dbReference>
<feature type="domain" description="HTH tetR-type" evidence="4">
    <location>
        <begin position="8"/>
        <end position="68"/>
    </location>
</feature>
<evidence type="ECO:0000256" key="3">
    <source>
        <dbReference type="SAM" id="MobiDB-lite"/>
    </source>
</evidence>
<evidence type="ECO:0000313" key="6">
    <source>
        <dbReference type="Proteomes" id="UP001500635"/>
    </source>
</evidence>
<dbReference type="PANTHER" id="PTHR30055">
    <property type="entry name" value="HTH-TYPE TRANSCRIPTIONAL REGULATOR RUTR"/>
    <property type="match status" value="1"/>
</dbReference>
<proteinExistence type="predicted"/>
<feature type="region of interest" description="Disordered" evidence="3">
    <location>
        <begin position="201"/>
        <end position="225"/>
    </location>
</feature>
<dbReference type="Gene3D" id="1.10.357.10">
    <property type="entry name" value="Tetracycline Repressor, domain 2"/>
    <property type="match status" value="1"/>
</dbReference>
<protein>
    <submittedName>
        <fullName evidence="5">TetR/AcrR family transcriptional regulator</fullName>
    </submittedName>
</protein>
<sequence>MARRKNQTAAREALIAAAMTALDEGGPGDLQIRDVARVAGVTPGTVHYYFDDRDTLLRAVHAAASDRFYSARLERVTTIPDGRAKIEALIESGLPAADGDPLVRSLYRLAGYRAATDDHGDLLGALYDKQVAVYVGALEVGVAQGFFHLIAPVITIARHLVALEDAYGLHIIGGNRTLTRVDAIELIAAYARMVTGCPDIHAAPEDGAGDPEDDPDPEPTEEPAP</sequence>
<keyword evidence="1 2" id="KW-0238">DNA-binding</keyword>
<name>A0ABP8JEH5_9ACTN</name>
<feature type="compositionally biased region" description="Acidic residues" evidence="3">
    <location>
        <begin position="207"/>
        <end position="225"/>
    </location>
</feature>
<dbReference type="PRINTS" id="PR00455">
    <property type="entry name" value="HTHTETR"/>
</dbReference>
<dbReference type="Pfam" id="PF00440">
    <property type="entry name" value="TetR_N"/>
    <property type="match status" value="1"/>
</dbReference>
<evidence type="ECO:0000256" key="1">
    <source>
        <dbReference type="ARBA" id="ARBA00023125"/>
    </source>
</evidence>
<dbReference type="InterPro" id="IPR001647">
    <property type="entry name" value="HTH_TetR"/>
</dbReference>
<dbReference type="Proteomes" id="UP001500635">
    <property type="component" value="Unassembled WGS sequence"/>
</dbReference>
<gene>
    <name evidence="5" type="ORF">GCM10023147_16550</name>
</gene>
<dbReference type="PANTHER" id="PTHR30055:SF226">
    <property type="entry name" value="HTH-TYPE TRANSCRIPTIONAL REGULATOR PKSA"/>
    <property type="match status" value="1"/>
</dbReference>
<keyword evidence="6" id="KW-1185">Reference proteome</keyword>
<dbReference type="InterPro" id="IPR050109">
    <property type="entry name" value="HTH-type_TetR-like_transc_reg"/>
</dbReference>
<dbReference type="PROSITE" id="PS50977">
    <property type="entry name" value="HTH_TETR_2"/>
    <property type="match status" value="1"/>
</dbReference>
<reference evidence="6" key="1">
    <citation type="journal article" date="2019" name="Int. J. Syst. Evol. Microbiol.">
        <title>The Global Catalogue of Microorganisms (GCM) 10K type strain sequencing project: providing services to taxonomists for standard genome sequencing and annotation.</title>
        <authorList>
            <consortium name="The Broad Institute Genomics Platform"/>
            <consortium name="The Broad Institute Genome Sequencing Center for Infectious Disease"/>
            <person name="Wu L."/>
            <person name="Ma J."/>
        </authorList>
    </citation>
    <scope>NUCLEOTIDE SEQUENCE [LARGE SCALE GENOMIC DNA]</scope>
    <source>
        <strain evidence="6">JCM 17688</strain>
    </source>
</reference>
<accession>A0ABP8JEH5</accession>
<evidence type="ECO:0000256" key="2">
    <source>
        <dbReference type="PROSITE-ProRule" id="PRU00335"/>
    </source>
</evidence>
<feature type="DNA-binding region" description="H-T-H motif" evidence="2">
    <location>
        <begin position="31"/>
        <end position="50"/>
    </location>
</feature>